<dbReference type="EC" id="1.14.11.4" evidence="3"/>
<evidence type="ECO:0000256" key="11">
    <source>
        <dbReference type="ARBA" id="ARBA00023136"/>
    </source>
</evidence>
<evidence type="ECO:0000256" key="10">
    <source>
        <dbReference type="ARBA" id="ARBA00023004"/>
    </source>
</evidence>
<name>A0ABQ9VA42_SAGOE</name>
<dbReference type="InterPro" id="IPR029044">
    <property type="entry name" value="Nucleotide-diphossugar_trans"/>
</dbReference>
<dbReference type="Proteomes" id="UP001266305">
    <property type="component" value="Unassembled WGS sequence"/>
</dbReference>
<dbReference type="PROSITE" id="PS51471">
    <property type="entry name" value="FE2OG_OXY"/>
    <property type="match status" value="1"/>
</dbReference>
<comment type="cofactor">
    <cofactor evidence="2">
        <name>L-ascorbate</name>
        <dbReference type="ChEBI" id="CHEBI:38290"/>
    </cofactor>
</comment>
<comment type="cofactor">
    <cofactor evidence="1">
        <name>Fe(2+)</name>
        <dbReference type="ChEBI" id="CHEBI:29033"/>
    </cofactor>
</comment>
<comment type="function">
    <text evidence="16">Part of a complex composed of PLOD1, P3H3 and P3H4 that catalyzes hydroxylation of lysine residues in collagen alpha chains and is required for normal assembly and cross-linkling of collagen fibrils. Forms hydroxylysine residues in -Xaa-Lys-Gly- sequences in collagens. These hydroxylysines serve as sites of attachment for carbohydrate units and are essential for the stability of the intermolecular collagen cross-links.</text>
</comment>
<keyword evidence="7" id="KW-0847">Vitamin C</keyword>
<evidence type="ECO:0000256" key="1">
    <source>
        <dbReference type="ARBA" id="ARBA00001954"/>
    </source>
</evidence>
<comment type="caution">
    <text evidence="20">The sequence shown here is derived from an EMBL/GenBank/DDBJ whole genome shotgun (WGS) entry which is preliminary data.</text>
</comment>
<dbReference type="Pfam" id="PF25342">
    <property type="entry name" value="GT_PLOD"/>
    <property type="match status" value="3"/>
</dbReference>
<evidence type="ECO:0000256" key="12">
    <source>
        <dbReference type="ARBA" id="ARBA00023180"/>
    </source>
</evidence>
<sequence length="988" mass="111293">MKCDTLNVPSSPLLTRGPQSWWLWFSSPGGDFTVLARVVGSPSPSVSSTPLLWILGSGGETSSPHLPAVSTPPLPGPWAHSQLISAKPCWATWRQPPALGPALCCGCGCPCPDNSGKPGPFVPPVQAPPDFLRLLLPVTSFILHSHSPYPPLSADNLLVITVATKETEGFRRFKRSAQFFNYKIQALGLGEDWNVEKRTSAGGGQKVRLLKKALEKHAEKEDLVILFTDSYDVLFASGPRELLKKFRQARSQVVFSAEELIYPDRRLEAKYPAVSDGKRFLGSGGFPDNCKKGHQACTLRTLLSGGSWINRFLCHVRGFIGYAPYLSKLVAEWDGQDSDSDQLFYTKIFLDPEKREQINITLDHRCRIFQNLDGALDEGVLGWRQGLSWWDGQPGKQKGCSSLDAANLPGPGLMSVADEVVLKFEMGHVRARNLAYDTLPVLIHGNGPTKLQLNYLGNYIPRFWTFETGCTVCDEGLRSLKGIEDEALPTVLVGVFIEQPTPFVSLFFQRLLRLHYPRKHIRLFIHNHEQHHKNQVEEFLAEHGSEYQSVKLVGPEMQMANADARNMGADLCRQDRSCTYYFSVDADVALTEPNSLRLLIQQNKNVIAPLMTRHGRLWSNFWGALSADGYYARSEDYVDIVQGRRVGVWNVPYISNIYLIKGSALRAELQSPDLFHHRKLDPDMAFCANIRQQVSQEGVGTGGPLDKEVLWEDFPDHILSVRPGLGPEDKGDVFMFLTNRHGLGHLLSLDNYRTTHLHNDLWEVFSNPEDWKEKYIHVNYTKALAGKLVETPCPDVYWFPIFTEVACDELVEEMEHFGQWSLGDNKDNRIQGGYENVPTIDIHMNQIGFEREWHKFLLEYIAPMTEKLYPGYYTRAQFDLAFVVRYKPDEQPSLMPHHDASTFTINIALNRVGVDYEASSAEGHLAMTYGRTDEQGAGGGCRFLRYNCSIRAPRKGWTLMHPGRLTHYHEGLPTTRGTRYIAVSFVDP</sequence>
<gene>
    <name evidence="20" type="primary">PLOD1</name>
    <name evidence="20" type="ORF">P7K49_015459</name>
</gene>
<evidence type="ECO:0000259" key="19">
    <source>
        <dbReference type="PROSITE" id="PS51471"/>
    </source>
</evidence>
<evidence type="ECO:0000256" key="15">
    <source>
        <dbReference type="ARBA" id="ARBA00042560"/>
    </source>
</evidence>
<proteinExistence type="predicted"/>
<evidence type="ECO:0000256" key="18">
    <source>
        <dbReference type="ARBA" id="ARBA00047930"/>
    </source>
</evidence>
<keyword evidence="6" id="KW-0256">Endoplasmic reticulum</keyword>
<evidence type="ECO:0000256" key="14">
    <source>
        <dbReference type="ARBA" id="ARBA00040791"/>
    </source>
</evidence>
<evidence type="ECO:0000313" key="20">
    <source>
        <dbReference type="EMBL" id="KAK2105945.1"/>
    </source>
</evidence>
<accession>A0ABQ9VA42</accession>
<dbReference type="InterPro" id="IPR044861">
    <property type="entry name" value="IPNS-like_FE2OG_OXY"/>
</dbReference>
<dbReference type="SUPFAM" id="SSF53448">
    <property type="entry name" value="Nucleotide-diphospho-sugar transferases"/>
    <property type="match status" value="1"/>
</dbReference>
<keyword evidence="4" id="KW-0479">Metal-binding</keyword>
<dbReference type="SMART" id="SM00702">
    <property type="entry name" value="P4Hc"/>
    <property type="match status" value="1"/>
</dbReference>
<keyword evidence="9" id="KW-0560">Oxidoreductase</keyword>
<evidence type="ECO:0000313" key="21">
    <source>
        <dbReference type="Proteomes" id="UP001266305"/>
    </source>
</evidence>
<comment type="subcellular location">
    <subcellularLocation>
        <location evidence="13">Rough endoplasmic reticulum membrane</location>
        <topology evidence="13">Peripheral membrane protein</topology>
        <orientation evidence="13">Lumenal side</orientation>
    </subcellularLocation>
</comment>
<evidence type="ECO:0000256" key="2">
    <source>
        <dbReference type="ARBA" id="ARBA00001961"/>
    </source>
</evidence>
<keyword evidence="11" id="KW-0472">Membrane</keyword>
<protein>
    <recommendedName>
        <fullName evidence="14">Procollagen-lysine,2-oxoglutarate 5-dioxygenase 1</fullName>
        <ecNumber evidence="3">1.14.11.4</ecNumber>
    </recommendedName>
    <alternativeName>
        <fullName evidence="15">Lysyl hydroxylase 1</fullName>
    </alternativeName>
</protein>
<dbReference type="Pfam" id="PF25238">
    <property type="entry name" value="OGFOD2-like"/>
    <property type="match status" value="1"/>
</dbReference>
<dbReference type="PROSITE" id="PS01325">
    <property type="entry name" value="LYS_HYDROXYLASE"/>
    <property type="match status" value="1"/>
</dbReference>
<dbReference type="InterPro" id="IPR006620">
    <property type="entry name" value="Pro_4_hyd_alph"/>
</dbReference>
<dbReference type="EMBL" id="JASSZA010000007">
    <property type="protein sequence ID" value="KAK2105945.1"/>
    <property type="molecule type" value="Genomic_DNA"/>
</dbReference>
<evidence type="ECO:0000256" key="6">
    <source>
        <dbReference type="ARBA" id="ARBA00022824"/>
    </source>
</evidence>
<dbReference type="InterPro" id="IPR057589">
    <property type="entry name" value="GT_PLOD"/>
</dbReference>
<organism evidence="20 21">
    <name type="scientific">Saguinus oedipus</name>
    <name type="common">Cotton-top tamarin</name>
    <name type="synonym">Oedipomidas oedipus</name>
    <dbReference type="NCBI Taxonomy" id="9490"/>
    <lineage>
        <taxon>Eukaryota</taxon>
        <taxon>Metazoa</taxon>
        <taxon>Chordata</taxon>
        <taxon>Craniata</taxon>
        <taxon>Vertebrata</taxon>
        <taxon>Euteleostomi</taxon>
        <taxon>Mammalia</taxon>
        <taxon>Eutheria</taxon>
        <taxon>Euarchontoglires</taxon>
        <taxon>Primates</taxon>
        <taxon>Haplorrhini</taxon>
        <taxon>Platyrrhini</taxon>
        <taxon>Cebidae</taxon>
        <taxon>Callitrichinae</taxon>
        <taxon>Saguinus</taxon>
    </lineage>
</organism>
<keyword evidence="12" id="KW-0325">Glycoprotein</keyword>
<evidence type="ECO:0000256" key="17">
    <source>
        <dbReference type="ARBA" id="ARBA00046428"/>
    </source>
</evidence>
<evidence type="ECO:0000256" key="9">
    <source>
        <dbReference type="ARBA" id="ARBA00023002"/>
    </source>
</evidence>
<evidence type="ECO:0000256" key="8">
    <source>
        <dbReference type="ARBA" id="ARBA00022964"/>
    </source>
</evidence>
<dbReference type="Pfam" id="PF03171">
    <property type="entry name" value="2OG-FeII_Oxy"/>
    <property type="match status" value="1"/>
</dbReference>
<evidence type="ECO:0000256" key="3">
    <source>
        <dbReference type="ARBA" id="ARBA00012264"/>
    </source>
</evidence>
<keyword evidence="10" id="KW-0408">Iron</keyword>
<keyword evidence="8" id="KW-0223">Dioxygenase</keyword>
<keyword evidence="21" id="KW-1185">Reference proteome</keyword>
<keyword evidence="5" id="KW-0732">Signal</keyword>
<evidence type="ECO:0000256" key="4">
    <source>
        <dbReference type="ARBA" id="ARBA00022723"/>
    </source>
</evidence>
<dbReference type="InterPro" id="IPR050757">
    <property type="entry name" value="Collagen_mod_GT25"/>
</dbReference>
<comment type="catalytic activity">
    <reaction evidence="18">
        <text>L-lysyl-[collagen] + 2-oxoglutarate + O2 = (5R)-5-hydroxy-L-lysyl-[collagen] + succinate + CO2</text>
        <dbReference type="Rhea" id="RHEA:16569"/>
        <dbReference type="Rhea" id="RHEA-COMP:12751"/>
        <dbReference type="Rhea" id="RHEA-COMP:12752"/>
        <dbReference type="ChEBI" id="CHEBI:15379"/>
        <dbReference type="ChEBI" id="CHEBI:16526"/>
        <dbReference type="ChEBI" id="CHEBI:16810"/>
        <dbReference type="ChEBI" id="CHEBI:29969"/>
        <dbReference type="ChEBI" id="CHEBI:30031"/>
        <dbReference type="ChEBI" id="CHEBI:133442"/>
        <dbReference type="EC" id="1.14.11.4"/>
    </reaction>
</comment>
<dbReference type="InterPro" id="IPR001006">
    <property type="entry name" value="Procol_lys_dOase"/>
</dbReference>
<evidence type="ECO:0000256" key="5">
    <source>
        <dbReference type="ARBA" id="ARBA00022729"/>
    </source>
</evidence>
<dbReference type="PANTHER" id="PTHR10730">
    <property type="entry name" value="PROCOLLAGEN-LYSINE,2-OXOGLUTARATE 5-DIOXYGENASE/GLYCOSYLTRANSFERASE 25 FAMILY MEMBER"/>
    <property type="match status" value="1"/>
</dbReference>
<dbReference type="InterPro" id="IPR005123">
    <property type="entry name" value="Oxoglu/Fe-dep_dioxygenase_dom"/>
</dbReference>
<dbReference type="Gene3D" id="2.60.120.620">
    <property type="entry name" value="q2cbj1_9rhob like domain"/>
    <property type="match status" value="1"/>
</dbReference>
<evidence type="ECO:0000256" key="16">
    <source>
        <dbReference type="ARBA" id="ARBA00045361"/>
    </source>
</evidence>
<feature type="domain" description="Fe2OG dioxygenase" evidence="19">
    <location>
        <begin position="877"/>
        <end position="988"/>
    </location>
</feature>
<dbReference type="PANTHER" id="PTHR10730:SF5">
    <property type="entry name" value="PROCOLLAGEN-LYSINE,2-OXOGLUTARATE 5-DIOXYGENASE 1"/>
    <property type="match status" value="1"/>
</dbReference>
<evidence type="ECO:0000256" key="7">
    <source>
        <dbReference type="ARBA" id="ARBA00022896"/>
    </source>
</evidence>
<evidence type="ECO:0000256" key="13">
    <source>
        <dbReference type="ARBA" id="ARBA00037819"/>
    </source>
</evidence>
<reference evidence="20 21" key="1">
    <citation type="submission" date="2023-05" db="EMBL/GenBank/DDBJ databases">
        <title>B98-5 Cell Line De Novo Hybrid Assembly: An Optical Mapping Approach.</title>
        <authorList>
            <person name="Kananen K."/>
            <person name="Auerbach J.A."/>
            <person name="Kautto E."/>
            <person name="Blachly J.S."/>
        </authorList>
    </citation>
    <scope>NUCLEOTIDE SEQUENCE [LARGE SCALE GENOMIC DNA]</scope>
    <source>
        <strain evidence="20">B95-8</strain>
        <tissue evidence="20">Cell line</tissue>
    </source>
</reference>
<comment type="subunit">
    <text evidence="17">Homodimer. Identified in a complex with P3H3 and P3H4.</text>
</comment>